<evidence type="ECO:0000256" key="1">
    <source>
        <dbReference type="ARBA" id="ARBA00004141"/>
    </source>
</evidence>
<dbReference type="Pfam" id="PF26039">
    <property type="entry name" value="Dcst2"/>
    <property type="match status" value="1"/>
</dbReference>
<gene>
    <name evidence="7" type="ORF">TPSB3V08_LOCUS5647</name>
</gene>
<feature type="transmembrane region" description="Helical" evidence="5">
    <location>
        <begin position="639"/>
        <end position="657"/>
    </location>
</feature>
<dbReference type="EMBL" id="OD003051">
    <property type="protein sequence ID" value="CAD7406922.1"/>
    <property type="molecule type" value="Genomic_DNA"/>
</dbReference>
<dbReference type="Pfam" id="PF07782">
    <property type="entry name" value="DC_STAMP"/>
    <property type="match status" value="1"/>
</dbReference>
<sequence>MVLSRAIWVDNIISILRGYLPIFGAVRVRTPGHWVLVLEGNHRAQSTGVRICSSCNWHDPVVCVVSRRCYVFLLLPLLFSKRGRQSVMAYTLVLALSGPAKNTMDNMNILSQSMACGQSQPLSDTVRATGKPVLLLGWSCRASGPSTGRSDQRTLQPPRGKNIMAFGLYTNVLVTLMVLKPMNEILKHVLKQILEAIKKPFLAIKEAFRKVMKTIKGFIDKLKTVLLVIKRIIIIIGNMARIVMRGCRPYKLWPCDTAKVIKTVYQWLKSILSICNKKMGTPYERCLRVFDNAVVDCQATLGPMFNWLCSIVYLAKVVCVIAKILDLICMLVEFIKTTVVGTIKRSEWFSLGGSRSRVWMYEYRFMTTERFDNLYITNEFIEMDIRRAAKDMETVLPLSRIERRRYIMHLFDAVVNSQLFSELQETKCIVYYFTACGSTCLTPVVNSQLFSELQETKSIVYYFTACGSTCLTLVVNSQLFSELQETKSIVYYFTACGSTCLTPVVNSQLFSELQETKSIVYYFTACGSTCLTLVVNSQLFSELQETKSIVYYFTACGSTCLTLVVNSQLFSELQETKSIVYYFTACGSTCLTLVVNSQLFSELQETKSIVYYFTACGSTCLTLVVNSQLFSELQETKSIVYYFTACGSTCLTLVVNSQLFSELQETKSIVYYFTACGSTCLTLVVNSQLFSEHK</sequence>
<evidence type="ECO:0000259" key="6">
    <source>
        <dbReference type="Pfam" id="PF07782"/>
    </source>
</evidence>
<dbReference type="GO" id="GO:0016020">
    <property type="term" value="C:membrane"/>
    <property type="evidence" value="ECO:0007669"/>
    <property type="project" value="UniProtKB-SubCell"/>
</dbReference>
<organism evidence="7">
    <name type="scientific">Timema poppense</name>
    <name type="common">Walking stick</name>
    <dbReference type="NCBI Taxonomy" id="170557"/>
    <lineage>
        <taxon>Eukaryota</taxon>
        <taxon>Metazoa</taxon>
        <taxon>Ecdysozoa</taxon>
        <taxon>Arthropoda</taxon>
        <taxon>Hexapoda</taxon>
        <taxon>Insecta</taxon>
        <taxon>Pterygota</taxon>
        <taxon>Neoptera</taxon>
        <taxon>Polyneoptera</taxon>
        <taxon>Phasmatodea</taxon>
        <taxon>Timematodea</taxon>
        <taxon>Timematoidea</taxon>
        <taxon>Timematidae</taxon>
        <taxon>Timema</taxon>
    </lineage>
</organism>
<dbReference type="PANTHER" id="PTHR21041">
    <property type="entry name" value="DENDRITIC CELL-SPECIFIC TRANSMEMBRANE PROTEIN"/>
    <property type="match status" value="1"/>
</dbReference>
<feature type="transmembrane region" description="Helical" evidence="5">
    <location>
        <begin position="669"/>
        <end position="690"/>
    </location>
</feature>
<accession>A0A7R9H5P4</accession>
<name>A0A7R9H5P4_TIMPO</name>
<feature type="transmembrane region" description="Helical" evidence="5">
    <location>
        <begin position="549"/>
        <end position="567"/>
    </location>
</feature>
<evidence type="ECO:0000256" key="2">
    <source>
        <dbReference type="ARBA" id="ARBA00022692"/>
    </source>
</evidence>
<dbReference type="InterPro" id="IPR012858">
    <property type="entry name" value="DC_STAMP-like"/>
</dbReference>
<reference evidence="7" key="1">
    <citation type="submission" date="2020-11" db="EMBL/GenBank/DDBJ databases">
        <authorList>
            <person name="Tran Van P."/>
        </authorList>
    </citation>
    <scope>NUCLEOTIDE SEQUENCE</scope>
</reference>
<dbReference type="PANTHER" id="PTHR21041:SF9">
    <property type="entry name" value="DENDRITIC CELL-SPECIFIC TRANSMEMBRANE PROTEIN-LIKE DOMAIN-CONTAINING PROTEIN"/>
    <property type="match status" value="1"/>
</dbReference>
<proteinExistence type="predicted"/>
<dbReference type="AlphaFoldDB" id="A0A7R9H5P4"/>
<keyword evidence="3 5" id="KW-1133">Transmembrane helix</keyword>
<dbReference type="InterPro" id="IPR051856">
    <property type="entry name" value="CSR-E3_Ligase_Protein"/>
</dbReference>
<evidence type="ECO:0000256" key="3">
    <source>
        <dbReference type="ARBA" id="ARBA00022989"/>
    </source>
</evidence>
<keyword evidence="2 5" id="KW-0812">Transmembrane</keyword>
<evidence type="ECO:0000313" key="7">
    <source>
        <dbReference type="EMBL" id="CAD7406922.1"/>
    </source>
</evidence>
<comment type="subcellular location">
    <subcellularLocation>
        <location evidence="1">Membrane</location>
        <topology evidence="1">Multi-pass membrane protein</topology>
    </subcellularLocation>
</comment>
<evidence type="ECO:0000256" key="4">
    <source>
        <dbReference type="ARBA" id="ARBA00023136"/>
    </source>
</evidence>
<keyword evidence="4 5" id="KW-0472">Membrane</keyword>
<protein>
    <recommendedName>
        <fullName evidence="6">Dendritic cell-specific transmembrane protein-like domain-containing protein</fullName>
    </recommendedName>
</protein>
<feature type="domain" description="Dendritic cell-specific transmembrane protein-like" evidence="6">
    <location>
        <begin position="371"/>
        <end position="410"/>
    </location>
</feature>
<evidence type="ECO:0000256" key="5">
    <source>
        <dbReference type="SAM" id="Phobius"/>
    </source>
</evidence>
<feature type="transmembrane region" description="Helical" evidence="5">
    <location>
        <begin position="519"/>
        <end position="537"/>
    </location>
</feature>
<feature type="transmembrane region" description="Helical" evidence="5">
    <location>
        <begin position="609"/>
        <end position="627"/>
    </location>
</feature>
<feature type="transmembrane region" description="Helical" evidence="5">
    <location>
        <begin position="579"/>
        <end position="597"/>
    </location>
</feature>